<name>A0AAE0MPK6_9PEZI</name>
<dbReference type="EMBL" id="JAUEPP010000007">
    <property type="protein sequence ID" value="KAK3338840.1"/>
    <property type="molecule type" value="Genomic_DNA"/>
</dbReference>
<protein>
    <submittedName>
        <fullName evidence="1">Uncharacterized protein</fullName>
    </submittedName>
</protein>
<proteinExistence type="predicted"/>
<dbReference type="Proteomes" id="UP001278500">
    <property type="component" value="Unassembled WGS sequence"/>
</dbReference>
<organism evidence="1 2">
    <name type="scientific">Neurospora tetraspora</name>
    <dbReference type="NCBI Taxonomy" id="94610"/>
    <lineage>
        <taxon>Eukaryota</taxon>
        <taxon>Fungi</taxon>
        <taxon>Dikarya</taxon>
        <taxon>Ascomycota</taxon>
        <taxon>Pezizomycotina</taxon>
        <taxon>Sordariomycetes</taxon>
        <taxon>Sordariomycetidae</taxon>
        <taxon>Sordariales</taxon>
        <taxon>Sordariaceae</taxon>
        <taxon>Neurospora</taxon>
    </lineage>
</organism>
<dbReference type="RefSeq" id="XP_062678200.1">
    <property type="nucleotide sequence ID" value="XM_062827264.1"/>
</dbReference>
<keyword evidence="2" id="KW-1185">Reference proteome</keyword>
<accession>A0AAE0MPK6</accession>
<reference evidence="1" key="1">
    <citation type="journal article" date="2023" name="Mol. Phylogenet. Evol.">
        <title>Genome-scale phylogeny and comparative genomics of the fungal order Sordariales.</title>
        <authorList>
            <person name="Hensen N."/>
            <person name="Bonometti L."/>
            <person name="Westerberg I."/>
            <person name="Brannstrom I.O."/>
            <person name="Guillou S."/>
            <person name="Cros-Aarteil S."/>
            <person name="Calhoun S."/>
            <person name="Haridas S."/>
            <person name="Kuo A."/>
            <person name="Mondo S."/>
            <person name="Pangilinan J."/>
            <person name="Riley R."/>
            <person name="LaButti K."/>
            <person name="Andreopoulos B."/>
            <person name="Lipzen A."/>
            <person name="Chen C."/>
            <person name="Yan M."/>
            <person name="Daum C."/>
            <person name="Ng V."/>
            <person name="Clum A."/>
            <person name="Steindorff A."/>
            <person name="Ohm R.A."/>
            <person name="Martin F."/>
            <person name="Silar P."/>
            <person name="Natvig D.O."/>
            <person name="Lalanne C."/>
            <person name="Gautier V."/>
            <person name="Ament-Velasquez S.L."/>
            <person name="Kruys A."/>
            <person name="Hutchinson M.I."/>
            <person name="Powell A.J."/>
            <person name="Barry K."/>
            <person name="Miller A.N."/>
            <person name="Grigoriev I.V."/>
            <person name="Debuchy R."/>
            <person name="Gladieux P."/>
            <person name="Hiltunen Thoren M."/>
            <person name="Johannesson H."/>
        </authorList>
    </citation>
    <scope>NUCLEOTIDE SEQUENCE</scope>
    <source>
        <strain evidence="1">CBS 560.94</strain>
    </source>
</reference>
<evidence type="ECO:0000313" key="1">
    <source>
        <dbReference type="EMBL" id="KAK3338840.1"/>
    </source>
</evidence>
<comment type="caution">
    <text evidence="1">The sequence shown here is derived from an EMBL/GenBank/DDBJ whole genome shotgun (WGS) entry which is preliminary data.</text>
</comment>
<sequence length="109" mass="12666">MILIPTEIDCITTAKLLATALPHFHSDSVKQGALALPGGEACKTCYLCLVCRPRRRIIITIRIRRSAKYWERIHKLAWGPEMEVRMGWRVRYNFGRGREEEVPREEEEA</sequence>
<evidence type="ECO:0000313" key="2">
    <source>
        <dbReference type="Proteomes" id="UP001278500"/>
    </source>
</evidence>
<gene>
    <name evidence="1" type="ORF">B0H65DRAFT_474721</name>
</gene>
<dbReference type="AlphaFoldDB" id="A0AAE0MPK6"/>
<reference evidence="1" key="2">
    <citation type="submission" date="2023-06" db="EMBL/GenBank/DDBJ databases">
        <authorList>
            <consortium name="Lawrence Berkeley National Laboratory"/>
            <person name="Haridas S."/>
            <person name="Hensen N."/>
            <person name="Bonometti L."/>
            <person name="Westerberg I."/>
            <person name="Brannstrom I.O."/>
            <person name="Guillou S."/>
            <person name="Cros-Aarteil S."/>
            <person name="Calhoun S."/>
            <person name="Kuo A."/>
            <person name="Mondo S."/>
            <person name="Pangilinan J."/>
            <person name="Riley R."/>
            <person name="Labutti K."/>
            <person name="Andreopoulos B."/>
            <person name="Lipzen A."/>
            <person name="Chen C."/>
            <person name="Yanf M."/>
            <person name="Daum C."/>
            <person name="Ng V."/>
            <person name="Clum A."/>
            <person name="Steindorff A."/>
            <person name="Ohm R."/>
            <person name="Martin F."/>
            <person name="Silar P."/>
            <person name="Natvig D."/>
            <person name="Lalanne C."/>
            <person name="Gautier V."/>
            <person name="Ament-Velasquez S.L."/>
            <person name="Kruys A."/>
            <person name="Hutchinson M.I."/>
            <person name="Powell A.J."/>
            <person name="Barry K."/>
            <person name="Miller A.N."/>
            <person name="Grigoriev I.V."/>
            <person name="Debuchy R."/>
            <person name="Gladieux P."/>
            <person name="Thoren M.H."/>
            <person name="Johannesson H."/>
        </authorList>
    </citation>
    <scope>NUCLEOTIDE SEQUENCE</scope>
    <source>
        <strain evidence="1">CBS 560.94</strain>
    </source>
</reference>
<dbReference type="GeneID" id="87864418"/>